<organism evidence="1 2">
    <name type="scientific">Acaryochloris marina (strain MBIC 11017)</name>
    <dbReference type="NCBI Taxonomy" id="329726"/>
    <lineage>
        <taxon>Bacteria</taxon>
        <taxon>Bacillati</taxon>
        <taxon>Cyanobacteriota</taxon>
        <taxon>Cyanophyceae</taxon>
        <taxon>Acaryochloridales</taxon>
        <taxon>Acaryochloridaceae</taxon>
        <taxon>Acaryochloris</taxon>
    </lineage>
</organism>
<dbReference type="HOGENOM" id="CLU_3264101_0_0_3"/>
<evidence type="ECO:0000313" key="1">
    <source>
        <dbReference type="EMBL" id="ABW32575.1"/>
    </source>
</evidence>
<name>A8ZNI9_ACAM1</name>
<dbReference type="KEGG" id="amr:AM1_D0080"/>
<dbReference type="EMBL" id="CP000841">
    <property type="protein sequence ID" value="ABW32575.1"/>
    <property type="molecule type" value="Genomic_DNA"/>
</dbReference>
<accession>A8ZNI9</accession>
<keyword evidence="1" id="KW-0614">Plasmid</keyword>
<dbReference type="Proteomes" id="UP000000268">
    <property type="component" value="Plasmid pREB4"/>
</dbReference>
<reference evidence="1 2" key="1">
    <citation type="journal article" date="2008" name="Proc. Natl. Acad. Sci. U.S.A.">
        <title>Niche adaptation and genome expansion in the chlorophyll d-producing cyanobacterium Acaryochloris marina.</title>
        <authorList>
            <person name="Swingley W.D."/>
            <person name="Chen M."/>
            <person name="Cheung P.C."/>
            <person name="Conrad A.L."/>
            <person name="Dejesa L.C."/>
            <person name="Hao J."/>
            <person name="Honchak B.M."/>
            <person name="Karbach L.E."/>
            <person name="Kurdoglu A."/>
            <person name="Lahiri S."/>
            <person name="Mastrian S.D."/>
            <person name="Miyashita H."/>
            <person name="Page L."/>
            <person name="Ramakrishna P."/>
            <person name="Satoh S."/>
            <person name="Sattley W.M."/>
            <person name="Shimada Y."/>
            <person name="Taylor H.L."/>
            <person name="Tomo T."/>
            <person name="Tsuchiya T."/>
            <person name="Wang Z.T."/>
            <person name="Raymond J."/>
            <person name="Mimuro M."/>
            <person name="Blankenship R.E."/>
            <person name="Touchman J.W."/>
        </authorList>
    </citation>
    <scope>NUCLEOTIDE SEQUENCE [LARGE SCALE GENOMIC DNA]</scope>
    <source>
        <strain evidence="2">MBIC 11017</strain>
        <plasmid evidence="2">Plasmid pREB4</plasmid>
    </source>
</reference>
<dbReference type="AlphaFoldDB" id="A8ZNI9"/>
<evidence type="ECO:0000313" key="2">
    <source>
        <dbReference type="Proteomes" id="UP000000268"/>
    </source>
</evidence>
<protein>
    <submittedName>
        <fullName evidence="1">Uncharacterized protein</fullName>
    </submittedName>
</protein>
<keyword evidence="2" id="KW-1185">Reference proteome</keyword>
<gene>
    <name evidence="1" type="ordered locus">AM1_D0080</name>
</gene>
<geneLocation type="plasmid" evidence="1 2">
    <name>pREB4</name>
</geneLocation>
<proteinExistence type="predicted"/>
<sequence length="41" mass="4910">MPKIRCFNISNDEMIEYSLNIFFKVINHLICYSKLDSLLQD</sequence>